<feature type="domain" description="ABC transporter" evidence="5">
    <location>
        <begin position="6"/>
        <end position="253"/>
    </location>
</feature>
<keyword evidence="7" id="KW-1185">Reference proteome</keyword>
<dbReference type="GO" id="GO:0015833">
    <property type="term" value="P:peptide transport"/>
    <property type="evidence" value="ECO:0007669"/>
    <property type="project" value="InterPro"/>
</dbReference>
<evidence type="ECO:0000313" key="7">
    <source>
        <dbReference type="Proteomes" id="UP000577408"/>
    </source>
</evidence>
<reference evidence="6 7" key="1">
    <citation type="submission" date="2020-05" db="EMBL/GenBank/DDBJ databases">
        <title>Descriptions of Corynebacterium xxxx sp. nov., Corynebacterium yyyy sp. nov. and Corynebacterium zzzz sp. nov.</title>
        <authorList>
            <person name="Zhang G."/>
        </authorList>
    </citation>
    <scope>NUCLEOTIDE SEQUENCE [LARGE SCALE GENOMIC DNA]</scope>
    <source>
        <strain evidence="7">zg-913</strain>
    </source>
</reference>
<comment type="similarity">
    <text evidence="1">Belongs to the ABC transporter superfamily.</text>
</comment>
<dbReference type="InterPro" id="IPR050319">
    <property type="entry name" value="ABC_transp_ATP-bind"/>
</dbReference>
<dbReference type="PROSITE" id="PS50893">
    <property type="entry name" value="ABC_TRANSPORTER_2"/>
    <property type="match status" value="2"/>
</dbReference>
<evidence type="ECO:0000256" key="3">
    <source>
        <dbReference type="ARBA" id="ARBA00022741"/>
    </source>
</evidence>
<accession>A0A7V8UT12</accession>
<dbReference type="InterPro" id="IPR003593">
    <property type="entry name" value="AAA+_ATPase"/>
</dbReference>
<dbReference type="Pfam" id="PF08352">
    <property type="entry name" value="oligo_HPY"/>
    <property type="match status" value="1"/>
</dbReference>
<dbReference type="InterPro" id="IPR017871">
    <property type="entry name" value="ABC_transporter-like_CS"/>
</dbReference>
<evidence type="ECO:0000256" key="4">
    <source>
        <dbReference type="ARBA" id="ARBA00022840"/>
    </source>
</evidence>
<evidence type="ECO:0000256" key="2">
    <source>
        <dbReference type="ARBA" id="ARBA00022448"/>
    </source>
</evidence>
<gene>
    <name evidence="6" type="ORF">HMA55_02605</name>
</gene>
<evidence type="ECO:0000256" key="1">
    <source>
        <dbReference type="ARBA" id="ARBA00005417"/>
    </source>
</evidence>
<dbReference type="InterPro" id="IPR003439">
    <property type="entry name" value="ABC_transporter-like_ATP-bd"/>
</dbReference>
<evidence type="ECO:0000259" key="5">
    <source>
        <dbReference type="PROSITE" id="PS50893"/>
    </source>
</evidence>
<dbReference type="RefSeq" id="WP_181191507.1">
    <property type="nucleotide sequence ID" value="NZ_JABFED010000001.1"/>
</dbReference>
<dbReference type="Gene3D" id="3.40.50.300">
    <property type="entry name" value="P-loop containing nucleotide triphosphate hydrolases"/>
    <property type="match status" value="2"/>
</dbReference>
<dbReference type="GO" id="GO:0016887">
    <property type="term" value="F:ATP hydrolysis activity"/>
    <property type="evidence" value="ECO:0007669"/>
    <property type="project" value="InterPro"/>
</dbReference>
<comment type="caution">
    <text evidence="6">The sequence shown here is derived from an EMBL/GenBank/DDBJ whole genome shotgun (WGS) entry which is preliminary data.</text>
</comment>
<dbReference type="AlphaFoldDB" id="A0A7V8UT12"/>
<sequence length="534" mass="57636">MSTPLLEVDGLTVAYGDAEPVVRDISFAVEAGKMTAIVGESGSGKTTSAMAALDLLGPSGNVLDGSIRFKGQELSNLANAEWRKLRGRKIGLVPQDPNNSLNPLKTIGASVEDGLEIHGVGDGAKRRRQAIALLERVGIDDPECRYHQYPHELSGGMKQRVLIAAAVALEPEVLIADEPTSALDVTVQKTILDLLDEMRAELGLGIIFITHDLAVAGDRADDVVIMERGRVVEHGPVSQVLTNPTQDYSRRLLANVPSLAVADAYRRPPVAPETLLSVDGLAVRYGDFTAVEGISFDVARGSTHALVGSSGSGKTTTGRAIVMFNRPTAGRITLDGTELTGLSPKQQRGMRGRVQMVYQNPYSSLDPKMRVGEIVAEPLRNLAGASKREALKRADEFLARVALDPAQFANRTPAQLSGGQRQRVAIARALIVEPELVVLDEAVSALDVTVQAQILELLEDLQRELGLTYVFISHDLAVVRQISDTVSVFSRGRQVEYGTTDEVFTHPRHDVTRELINAIPGTVFRARQLGEFVV</sequence>
<dbReference type="SMART" id="SM00382">
    <property type="entry name" value="AAA"/>
    <property type="match status" value="2"/>
</dbReference>
<dbReference type="Pfam" id="PF00005">
    <property type="entry name" value="ABC_tran"/>
    <property type="match status" value="2"/>
</dbReference>
<dbReference type="PROSITE" id="PS00211">
    <property type="entry name" value="ABC_TRANSPORTER_1"/>
    <property type="match status" value="2"/>
</dbReference>
<dbReference type="InterPro" id="IPR013563">
    <property type="entry name" value="Oligopep_ABC_C"/>
</dbReference>
<dbReference type="SUPFAM" id="SSF52540">
    <property type="entry name" value="P-loop containing nucleoside triphosphate hydrolases"/>
    <property type="match status" value="2"/>
</dbReference>
<dbReference type="CDD" id="cd03257">
    <property type="entry name" value="ABC_NikE_OppD_transporters"/>
    <property type="match status" value="2"/>
</dbReference>
<dbReference type="PANTHER" id="PTHR43776:SF7">
    <property type="entry name" value="D,D-DIPEPTIDE TRANSPORT ATP-BINDING PROTEIN DDPF-RELATED"/>
    <property type="match status" value="1"/>
</dbReference>
<protein>
    <submittedName>
        <fullName evidence="6">ABC transporter ATP-binding protein</fullName>
    </submittedName>
</protein>
<evidence type="ECO:0000313" key="6">
    <source>
        <dbReference type="EMBL" id="MBA1836805.1"/>
    </source>
</evidence>
<keyword evidence="2" id="KW-0813">Transport</keyword>
<dbReference type="NCBIfam" id="NF007739">
    <property type="entry name" value="PRK10419.1"/>
    <property type="match status" value="2"/>
</dbReference>
<feature type="domain" description="ABC transporter" evidence="5">
    <location>
        <begin position="276"/>
        <end position="516"/>
    </location>
</feature>
<dbReference type="GO" id="GO:0005524">
    <property type="term" value="F:ATP binding"/>
    <property type="evidence" value="ECO:0007669"/>
    <property type="project" value="UniProtKB-KW"/>
</dbReference>
<organism evidence="6 7">
    <name type="scientific">Corynebacterium wankanglinii</name>
    <dbReference type="NCBI Taxonomy" id="2735136"/>
    <lineage>
        <taxon>Bacteria</taxon>
        <taxon>Bacillati</taxon>
        <taxon>Actinomycetota</taxon>
        <taxon>Actinomycetes</taxon>
        <taxon>Mycobacteriales</taxon>
        <taxon>Corynebacteriaceae</taxon>
        <taxon>Corynebacterium</taxon>
    </lineage>
</organism>
<dbReference type="GO" id="GO:0055085">
    <property type="term" value="P:transmembrane transport"/>
    <property type="evidence" value="ECO:0007669"/>
    <property type="project" value="UniProtKB-ARBA"/>
</dbReference>
<dbReference type="EMBL" id="JABFED010000001">
    <property type="protein sequence ID" value="MBA1836805.1"/>
    <property type="molecule type" value="Genomic_DNA"/>
</dbReference>
<dbReference type="FunFam" id="3.40.50.300:FF:000016">
    <property type="entry name" value="Oligopeptide ABC transporter ATP-binding component"/>
    <property type="match status" value="1"/>
</dbReference>
<dbReference type="PANTHER" id="PTHR43776">
    <property type="entry name" value="TRANSPORT ATP-BINDING PROTEIN"/>
    <property type="match status" value="1"/>
</dbReference>
<dbReference type="NCBIfam" id="NF008453">
    <property type="entry name" value="PRK11308.1"/>
    <property type="match status" value="2"/>
</dbReference>
<dbReference type="InterPro" id="IPR027417">
    <property type="entry name" value="P-loop_NTPase"/>
</dbReference>
<keyword evidence="3" id="KW-0547">Nucleotide-binding</keyword>
<keyword evidence="4 6" id="KW-0067">ATP-binding</keyword>
<name>A0A7V8UT12_9CORY</name>
<dbReference type="Proteomes" id="UP000577408">
    <property type="component" value="Unassembled WGS sequence"/>
</dbReference>
<proteinExistence type="inferred from homology"/>